<proteinExistence type="predicted"/>
<evidence type="ECO:0000256" key="12">
    <source>
        <dbReference type="ARBA" id="ARBA00041798"/>
    </source>
</evidence>
<sequence>MARRAELQLKPLNYWDPISYQHEQPSPLCMLRVKRDIAEIYSDPPIGLTISPNECDITRIHALVVGPSGTPYEGGFFHFLLKCPPDYPMSPPRVRLMTTDGGQVTFNPHLYSNGKVCLSILGTFEGPSWSPAQSIGSVLISIQSIMSENPFEDDLAPVSAHGRNPGISCGLNTTVFHETIRVAVCDTVEACISNSTDLPRDLVEAVMKSFAENHIIYEDLVKAQQHMSGRTMAGGGSIVPVGSTYGFGLLLARLRSLYDRVSAGSVAATPSGDAGGK</sequence>
<dbReference type="Proteomes" id="UP001321473">
    <property type="component" value="Unassembled WGS sequence"/>
</dbReference>
<dbReference type="SMART" id="SM00212">
    <property type="entry name" value="UBCc"/>
    <property type="match status" value="1"/>
</dbReference>
<reference evidence="16 17" key="1">
    <citation type="journal article" date="2023" name="Arcadia Sci">
        <title>De novo assembly of a long-read Amblyomma americanum tick genome.</title>
        <authorList>
            <person name="Chou S."/>
            <person name="Poskanzer K.E."/>
            <person name="Rollins M."/>
            <person name="Thuy-Boun P.S."/>
        </authorList>
    </citation>
    <scope>NUCLEOTIDE SEQUENCE [LARGE SCALE GENOMIC DNA]</scope>
    <source>
        <strain evidence="16">F_SG_1</strain>
        <tissue evidence="16">Salivary glands</tissue>
    </source>
</reference>
<evidence type="ECO:0000256" key="7">
    <source>
        <dbReference type="ARBA" id="ARBA00022741"/>
    </source>
</evidence>
<evidence type="ECO:0000256" key="11">
    <source>
        <dbReference type="ARBA" id="ARBA00039894"/>
    </source>
</evidence>
<dbReference type="CDD" id="cd23809">
    <property type="entry name" value="UBCc_UBE2Z"/>
    <property type="match status" value="1"/>
</dbReference>
<gene>
    <name evidence="16" type="ORF">V5799_021998</name>
</gene>
<keyword evidence="17" id="KW-1185">Reference proteome</keyword>
<accession>A0AAQ4FM89</accession>
<keyword evidence="4" id="KW-0963">Cytoplasm</keyword>
<dbReference type="GO" id="GO:0005524">
    <property type="term" value="F:ATP binding"/>
    <property type="evidence" value="ECO:0007669"/>
    <property type="project" value="UniProtKB-KW"/>
</dbReference>
<keyword evidence="10" id="KW-0539">Nucleus</keyword>
<dbReference type="GO" id="GO:0005737">
    <property type="term" value="C:cytoplasm"/>
    <property type="evidence" value="ECO:0007669"/>
    <property type="project" value="UniProtKB-SubCell"/>
</dbReference>
<keyword evidence="8" id="KW-0833">Ubl conjugation pathway</keyword>
<dbReference type="InterPro" id="IPR016135">
    <property type="entry name" value="UBQ-conjugating_enzyme/RWD"/>
</dbReference>
<dbReference type="EC" id="2.3.2.23" evidence="3"/>
<dbReference type="InterPro" id="IPR000608">
    <property type="entry name" value="UBC"/>
</dbReference>
<comment type="subcellular location">
    <subcellularLocation>
        <location evidence="2">Cytoplasm</location>
    </subcellularLocation>
    <subcellularLocation>
        <location evidence="1">Nucleus</location>
    </subcellularLocation>
</comment>
<evidence type="ECO:0000256" key="4">
    <source>
        <dbReference type="ARBA" id="ARBA00022490"/>
    </source>
</evidence>
<dbReference type="AlphaFoldDB" id="A0AAQ4FM89"/>
<dbReference type="GO" id="GO:0006915">
    <property type="term" value="P:apoptotic process"/>
    <property type="evidence" value="ECO:0007669"/>
    <property type="project" value="UniProtKB-KW"/>
</dbReference>
<evidence type="ECO:0000256" key="2">
    <source>
        <dbReference type="ARBA" id="ARBA00004496"/>
    </source>
</evidence>
<dbReference type="EMBL" id="JARKHS020001055">
    <property type="protein sequence ID" value="KAK8788226.1"/>
    <property type="molecule type" value="Genomic_DNA"/>
</dbReference>
<evidence type="ECO:0000256" key="5">
    <source>
        <dbReference type="ARBA" id="ARBA00022679"/>
    </source>
</evidence>
<keyword evidence="7" id="KW-0547">Nucleotide-binding</keyword>
<dbReference type="SUPFAM" id="SSF54495">
    <property type="entry name" value="UBC-like"/>
    <property type="match status" value="1"/>
</dbReference>
<dbReference type="Pfam" id="PF00179">
    <property type="entry name" value="UQ_con"/>
    <property type="match status" value="1"/>
</dbReference>
<evidence type="ECO:0000256" key="3">
    <source>
        <dbReference type="ARBA" id="ARBA00012486"/>
    </source>
</evidence>
<dbReference type="PANTHER" id="PTHR46116">
    <property type="entry name" value="(E3-INDEPENDENT) E2 UBIQUITIN-CONJUGATING ENZYME"/>
    <property type="match status" value="1"/>
</dbReference>
<dbReference type="PANTHER" id="PTHR46116:SF26">
    <property type="entry name" value="UBIQUITIN-CONJUGATING ENZYME E2 Z"/>
    <property type="match status" value="1"/>
</dbReference>
<evidence type="ECO:0000313" key="17">
    <source>
        <dbReference type="Proteomes" id="UP001321473"/>
    </source>
</evidence>
<feature type="domain" description="UBC core" evidence="15">
    <location>
        <begin position="28"/>
        <end position="184"/>
    </location>
</feature>
<name>A0AAQ4FM89_AMBAM</name>
<evidence type="ECO:0000256" key="10">
    <source>
        <dbReference type="ARBA" id="ARBA00023242"/>
    </source>
</evidence>
<keyword evidence="9" id="KW-0067">ATP-binding</keyword>
<protein>
    <recommendedName>
        <fullName evidence="11">Ubiquitin-conjugating enzyme E2 Z</fullName>
        <ecNumber evidence="3">2.3.2.23</ecNumber>
    </recommendedName>
    <alternativeName>
        <fullName evidence="12">E2 ubiquitin-conjugating enzyme Z</fullName>
    </alternativeName>
    <alternativeName>
        <fullName evidence="14">Ubiquitin carrier protein Z</fullName>
    </alternativeName>
    <alternativeName>
        <fullName evidence="13">Ubiquitin-protein ligase Z</fullName>
    </alternativeName>
</protein>
<evidence type="ECO:0000256" key="6">
    <source>
        <dbReference type="ARBA" id="ARBA00022703"/>
    </source>
</evidence>
<evidence type="ECO:0000256" key="1">
    <source>
        <dbReference type="ARBA" id="ARBA00004123"/>
    </source>
</evidence>
<evidence type="ECO:0000256" key="8">
    <source>
        <dbReference type="ARBA" id="ARBA00022786"/>
    </source>
</evidence>
<evidence type="ECO:0000256" key="9">
    <source>
        <dbReference type="ARBA" id="ARBA00022840"/>
    </source>
</evidence>
<dbReference type="PROSITE" id="PS50127">
    <property type="entry name" value="UBC_2"/>
    <property type="match status" value="1"/>
</dbReference>
<evidence type="ECO:0000313" key="16">
    <source>
        <dbReference type="EMBL" id="KAK8788226.1"/>
    </source>
</evidence>
<evidence type="ECO:0000256" key="14">
    <source>
        <dbReference type="ARBA" id="ARBA00042401"/>
    </source>
</evidence>
<dbReference type="GO" id="GO:0005634">
    <property type="term" value="C:nucleus"/>
    <property type="evidence" value="ECO:0007669"/>
    <property type="project" value="UniProtKB-SubCell"/>
</dbReference>
<evidence type="ECO:0000259" key="15">
    <source>
        <dbReference type="PROSITE" id="PS50127"/>
    </source>
</evidence>
<evidence type="ECO:0000256" key="13">
    <source>
        <dbReference type="ARBA" id="ARBA00042316"/>
    </source>
</evidence>
<dbReference type="Gene3D" id="3.10.110.10">
    <property type="entry name" value="Ubiquitin Conjugating Enzyme"/>
    <property type="match status" value="1"/>
</dbReference>
<dbReference type="GO" id="GO:0061631">
    <property type="term" value="F:ubiquitin conjugating enzyme activity"/>
    <property type="evidence" value="ECO:0007669"/>
    <property type="project" value="UniProtKB-EC"/>
</dbReference>
<keyword evidence="5" id="KW-0808">Transferase</keyword>
<dbReference type="GO" id="GO:0004869">
    <property type="term" value="F:cysteine-type endopeptidase inhibitor activity"/>
    <property type="evidence" value="ECO:0007669"/>
    <property type="project" value="TreeGrafter"/>
</dbReference>
<organism evidence="16 17">
    <name type="scientific">Amblyomma americanum</name>
    <name type="common">Lone star tick</name>
    <dbReference type="NCBI Taxonomy" id="6943"/>
    <lineage>
        <taxon>Eukaryota</taxon>
        <taxon>Metazoa</taxon>
        <taxon>Ecdysozoa</taxon>
        <taxon>Arthropoda</taxon>
        <taxon>Chelicerata</taxon>
        <taxon>Arachnida</taxon>
        <taxon>Acari</taxon>
        <taxon>Parasitiformes</taxon>
        <taxon>Ixodida</taxon>
        <taxon>Ixodoidea</taxon>
        <taxon>Ixodidae</taxon>
        <taxon>Amblyomminae</taxon>
        <taxon>Amblyomma</taxon>
    </lineage>
</organism>
<dbReference type="GO" id="GO:0043066">
    <property type="term" value="P:negative regulation of apoptotic process"/>
    <property type="evidence" value="ECO:0007669"/>
    <property type="project" value="TreeGrafter"/>
</dbReference>
<comment type="caution">
    <text evidence="16">The sequence shown here is derived from an EMBL/GenBank/DDBJ whole genome shotgun (WGS) entry which is preliminary data.</text>
</comment>
<keyword evidence="6" id="KW-0053">Apoptosis</keyword>